<comment type="caution">
    <text evidence="1">The sequence shown here is derived from an EMBL/GenBank/DDBJ whole genome shotgun (WGS) entry which is preliminary data.</text>
</comment>
<dbReference type="RefSeq" id="WP_290263201.1">
    <property type="nucleotide sequence ID" value="NZ_JAUFQG010000004.1"/>
</dbReference>
<dbReference type="Pfam" id="PF16137">
    <property type="entry name" value="DUF4845"/>
    <property type="match status" value="1"/>
</dbReference>
<organism evidence="1 2">
    <name type="scientific">Simiduia curdlanivorans</name>
    <dbReference type="NCBI Taxonomy" id="1492769"/>
    <lineage>
        <taxon>Bacteria</taxon>
        <taxon>Pseudomonadati</taxon>
        <taxon>Pseudomonadota</taxon>
        <taxon>Gammaproteobacteria</taxon>
        <taxon>Cellvibrionales</taxon>
        <taxon>Cellvibrionaceae</taxon>
        <taxon>Simiduia</taxon>
    </lineage>
</organism>
<protein>
    <submittedName>
        <fullName evidence="1">DUF4845 domain-containing protein</fullName>
    </submittedName>
</protein>
<evidence type="ECO:0000313" key="2">
    <source>
        <dbReference type="Proteomes" id="UP001595840"/>
    </source>
</evidence>
<gene>
    <name evidence="1" type="ORF">ACFOX3_16250</name>
</gene>
<dbReference type="InterPro" id="IPR032314">
    <property type="entry name" value="DUF4845"/>
</dbReference>
<proteinExistence type="predicted"/>
<name>A0ABV8V9H0_9GAMM</name>
<accession>A0ABV8V9H0</accession>
<keyword evidence="2" id="KW-1185">Reference proteome</keyword>
<reference evidence="2" key="1">
    <citation type="journal article" date="2019" name="Int. J. Syst. Evol. Microbiol.">
        <title>The Global Catalogue of Microorganisms (GCM) 10K type strain sequencing project: providing services to taxonomists for standard genome sequencing and annotation.</title>
        <authorList>
            <consortium name="The Broad Institute Genomics Platform"/>
            <consortium name="The Broad Institute Genome Sequencing Center for Infectious Disease"/>
            <person name="Wu L."/>
            <person name="Ma J."/>
        </authorList>
    </citation>
    <scope>NUCLEOTIDE SEQUENCE [LARGE SCALE GENOMIC DNA]</scope>
    <source>
        <strain evidence="2">CECT 8570</strain>
    </source>
</reference>
<evidence type="ECO:0000313" key="1">
    <source>
        <dbReference type="EMBL" id="MFC4363870.1"/>
    </source>
</evidence>
<dbReference type="Proteomes" id="UP001595840">
    <property type="component" value="Unassembled WGS sequence"/>
</dbReference>
<sequence>MNHQKGMSSLSLLLVLAISGFFLLCAFKLIPVYSENQYVVSALESLRDRDKPVDQMTPSEIHRNLQNFYTVNGVRSPGASNIVVERERNRSIITIYYEVKVPLFYNISVVLDFKNYMDSTKPEECCKAPVDYRPKAKKDD</sequence>
<dbReference type="EMBL" id="JBHSCX010000021">
    <property type="protein sequence ID" value="MFC4363870.1"/>
    <property type="molecule type" value="Genomic_DNA"/>
</dbReference>